<dbReference type="GO" id="GO:0003729">
    <property type="term" value="F:mRNA binding"/>
    <property type="evidence" value="ECO:0007669"/>
    <property type="project" value="TreeGrafter"/>
</dbReference>
<dbReference type="EMBL" id="LHYJ01000027">
    <property type="protein sequence ID" value="KXB08112.1"/>
    <property type="molecule type" value="Genomic_DNA"/>
</dbReference>
<dbReference type="FunFam" id="3.30.1390.10:FF:000001">
    <property type="entry name" value="50S ribosomal protein L7/L12"/>
    <property type="match status" value="1"/>
</dbReference>
<dbReference type="Gene3D" id="3.30.1390.10">
    <property type="match status" value="1"/>
</dbReference>
<feature type="domain" description="Large ribosomal subunit protein bL12 oligomerization" evidence="6">
    <location>
        <begin position="6"/>
        <end position="50"/>
    </location>
</feature>
<proteinExistence type="inferred from homology"/>
<dbReference type="GO" id="GO:0006412">
    <property type="term" value="P:translation"/>
    <property type="evidence" value="ECO:0007669"/>
    <property type="project" value="InterPro"/>
</dbReference>
<evidence type="ECO:0000313" key="7">
    <source>
        <dbReference type="EMBL" id="KXB08112.1"/>
    </source>
</evidence>
<dbReference type="SUPFAM" id="SSF54736">
    <property type="entry name" value="ClpS-like"/>
    <property type="match status" value="1"/>
</dbReference>
<evidence type="ECO:0000259" key="5">
    <source>
        <dbReference type="Pfam" id="PF00542"/>
    </source>
</evidence>
<dbReference type="PATRIC" id="fig|1698285.3.peg.294"/>
<dbReference type="InterPro" id="IPR013823">
    <property type="entry name" value="Ribosomal_bL12_C"/>
</dbReference>
<dbReference type="InterPro" id="IPR036235">
    <property type="entry name" value="Ribosomal_bL12_oligo_N_sf"/>
</dbReference>
<dbReference type="InterPro" id="IPR008932">
    <property type="entry name" value="Ribosomal_bL12_oligo"/>
</dbReference>
<comment type="similarity">
    <text evidence="1">Belongs to the bacterial ribosomal protein bL12 family.</text>
</comment>
<dbReference type="GO" id="GO:1990904">
    <property type="term" value="C:ribonucleoprotein complex"/>
    <property type="evidence" value="ECO:0007669"/>
    <property type="project" value="UniProtKB-KW"/>
</dbReference>
<dbReference type="SUPFAM" id="SSF48300">
    <property type="entry name" value="Ribosomal protein L7/12, oligomerisation (N-terminal) domain"/>
    <property type="match status" value="1"/>
</dbReference>
<dbReference type="HAMAP" id="MF_00368">
    <property type="entry name" value="Ribosomal_bL12"/>
    <property type="match status" value="1"/>
</dbReference>
<dbReference type="Proteomes" id="UP000070175">
    <property type="component" value="Unassembled WGS sequence"/>
</dbReference>
<dbReference type="Pfam" id="PF00542">
    <property type="entry name" value="Ribosomal_L12"/>
    <property type="match status" value="1"/>
</dbReference>
<name>A0A133VNS9_9EURY</name>
<evidence type="ECO:0000256" key="2">
    <source>
        <dbReference type="ARBA" id="ARBA00022980"/>
    </source>
</evidence>
<dbReference type="PANTHER" id="PTHR45987:SF4">
    <property type="entry name" value="LARGE RIBOSOMAL SUBUNIT PROTEIN BL12M"/>
    <property type="match status" value="1"/>
</dbReference>
<comment type="caution">
    <text evidence="7">The sequence shown here is derived from an EMBL/GenBank/DDBJ whole genome shotgun (WGS) entry which is preliminary data.</text>
</comment>
<keyword evidence="2 7" id="KW-0689">Ribosomal protein</keyword>
<feature type="region of interest" description="Disordered" evidence="4">
    <location>
        <begin position="42"/>
        <end position="65"/>
    </location>
</feature>
<dbReference type="GO" id="GO:0003735">
    <property type="term" value="F:structural constituent of ribosome"/>
    <property type="evidence" value="ECO:0007669"/>
    <property type="project" value="InterPro"/>
</dbReference>
<reference evidence="7 8" key="1">
    <citation type="journal article" date="2016" name="Sci. Rep.">
        <title>Metabolic traits of an uncultured archaeal lineage -MSBL1- from brine pools of the Red Sea.</title>
        <authorList>
            <person name="Mwirichia R."/>
            <person name="Alam I."/>
            <person name="Rashid M."/>
            <person name="Vinu M."/>
            <person name="Ba-Alawi W."/>
            <person name="Anthony Kamau A."/>
            <person name="Kamanda Ngugi D."/>
            <person name="Goker M."/>
            <person name="Klenk H.P."/>
            <person name="Bajic V."/>
            <person name="Stingl U."/>
        </authorList>
    </citation>
    <scope>NUCLEOTIDE SEQUENCE [LARGE SCALE GENOMIC DNA]</scope>
    <source>
        <strain evidence="7">SCGC-AAA382N08</strain>
    </source>
</reference>
<organism evidence="7 8">
    <name type="scientific">candidate division MSBL1 archaeon SCGC-AAA382N08</name>
    <dbReference type="NCBI Taxonomy" id="1698285"/>
    <lineage>
        <taxon>Archaea</taxon>
        <taxon>Methanobacteriati</taxon>
        <taxon>Methanobacteriota</taxon>
        <taxon>candidate division MSBL1</taxon>
    </lineage>
</organism>
<feature type="domain" description="Large ribosomal subunit protein bL12 C-terminal" evidence="5">
    <location>
        <begin position="62"/>
        <end position="128"/>
    </location>
</feature>
<protein>
    <submittedName>
        <fullName evidence="7">50S ribosomal protein L7/L12</fullName>
    </submittedName>
</protein>
<dbReference type="InterPro" id="IPR000206">
    <property type="entry name" value="Ribosomal_bL12"/>
</dbReference>
<evidence type="ECO:0000256" key="4">
    <source>
        <dbReference type="SAM" id="MobiDB-lite"/>
    </source>
</evidence>
<dbReference type="PANTHER" id="PTHR45987">
    <property type="entry name" value="39S RIBOSOMAL PROTEIN L12"/>
    <property type="match status" value="1"/>
</dbReference>
<dbReference type="Pfam" id="PF16320">
    <property type="entry name" value="Ribosomal_L12_N"/>
    <property type="match status" value="1"/>
</dbReference>
<evidence type="ECO:0000313" key="8">
    <source>
        <dbReference type="Proteomes" id="UP000070175"/>
    </source>
</evidence>
<dbReference type="GO" id="GO:0005840">
    <property type="term" value="C:ribosome"/>
    <property type="evidence" value="ECO:0007669"/>
    <property type="project" value="UniProtKB-KW"/>
</dbReference>
<dbReference type="NCBIfam" id="TIGR00855">
    <property type="entry name" value="L12"/>
    <property type="match status" value="1"/>
</dbReference>
<keyword evidence="8" id="KW-1185">Reference proteome</keyword>
<evidence type="ECO:0000256" key="3">
    <source>
        <dbReference type="ARBA" id="ARBA00023274"/>
    </source>
</evidence>
<gene>
    <name evidence="7" type="primary">rplL</name>
    <name evidence="7" type="ORF">AKJ56_01840</name>
</gene>
<sequence length="128" mass="13820">MPEKFESLVEEISEMSVTDLAELVEILEDKFGVSAQAPVAVPAAAPAGGEEQGGEEEQKGSYDIELSEVGENKIDVIKIVRDIAEMGLKDAKAMVDDAPKVVLDDVDREQAEEIKEKFEEAGASVNLK</sequence>
<dbReference type="InterPro" id="IPR014719">
    <property type="entry name" value="Ribosomal_bL12_C/ClpS-like"/>
</dbReference>
<dbReference type="GO" id="GO:0005737">
    <property type="term" value="C:cytoplasm"/>
    <property type="evidence" value="ECO:0007669"/>
    <property type="project" value="UniProtKB-ARBA"/>
</dbReference>
<accession>A0A133VNS9</accession>
<dbReference type="Gene3D" id="1.20.5.710">
    <property type="entry name" value="Single helix bin"/>
    <property type="match status" value="1"/>
</dbReference>
<evidence type="ECO:0000259" key="6">
    <source>
        <dbReference type="Pfam" id="PF16320"/>
    </source>
</evidence>
<dbReference type="AlphaFoldDB" id="A0A133VNS9"/>
<dbReference type="CDD" id="cd00387">
    <property type="entry name" value="Ribosomal_L7_L12"/>
    <property type="match status" value="1"/>
</dbReference>
<keyword evidence="3" id="KW-0687">Ribonucleoprotein</keyword>
<evidence type="ECO:0000256" key="1">
    <source>
        <dbReference type="ARBA" id="ARBA00007197"/>
    </source>
</evidence>